<evidence type="ECO:0000256" key="1">
    <source>
        <dbReference type="SAM" id="SignalP"/>
    </source>
</evidence>
<dbReference type="RefSeq" id="WP_099151028.1">
    <property type="nucleotide sequence ID" value="NZ_PDUD01000021.1"/>
</dbReference>
<keyword evidence="3" id="KW-1185">Reference proteome</keyword>
<feature type="signal peptide" evidence="1">
    <location>
        <begin position="1"/>
        <end position="24"/>
    </location>
</feature>
<dbReference type="Proteomes" id="UP000223913">
    <property type="component" value="Unassembled WGS sequence"/>
</dbReference>
<keyword evidence="1" id="KW-0732">Signal</keyword>
<protein>
    <submittedName>
        <fullName evidence="2">SusD/RagB family nutrient-binding outer membrane lipoprotein</fullName>
    </submittedName>
</protein>
<accession>A0A2D0NAA5</accession>
<name>A0A2D0NAA5_FLAN2</name>
<gene>
    <name evidence="2" type="ORF">CRP01_15760</name>
</gene>
<dbReference type="AlphaFoldDB" id="A0A2D0NAA5"/>
<evidence type="ECO:0000313" key="3">
    <source>
        <dbReference type="Proteomes" id="UP000223913"/>
    </source>
</evidence>
<dbReference type="EMBL" id="PDUD01000021">
    <property type="protein sequence ID" value="PHN05451.1"/>
    <property type="molecule type" value="Genomic_DNA"/>
</dbReference>
<reference evidence="2 3" key="1">
    <citation type="submission" date="2017-10" db="EMBL/GenBank/DDBJ databases">
        <title>The draft genome sequence of Lewinella nigricans NBRC 102662.</title>
        <authorList>
            <person name="Wang K."/>
        </authorList>
    </citation>
    <scope>NUCLEOTIDE SEQUENCE [LARGE SCALE GENOMIC DNA]</scope>
    <source>
        <strain evidence="2 3">NBRC 102662</strain>
    </source>
</reference>
<comment type="caution">
    <text evidence="2">The sequence shown here is derived from an EMBL/GenBank/DDBJ whole genome shotgun (WGS) entry which is preliminary data.</text>
</comment>
<feature type="chain" id="PRO_5012767947" evidence="1">
    <location>
        <begin position="25"/>
        <end position="562"/>
    </location>
</feature>
<keyword evidence="2" id="KW-0449">Lipoprotein</keyword>
<proteinExistence type="predicted"/>
<dbReference type="Pfam" id="PF12771">
    <property type="entry name" value="SusD-like_2"/>
    <property type="match status" value="2"/>
</dbReference>
<dbReference type="Gene3D" id="1.25.40.390">
    <property type="match status" value="2"/>
</dbReference>
<sequence>MKISIYMYRVFSLCLILLTFSACEKELTELNQNPNGIDPATANPNMIMPIVLGGAAQNYLGLGYGNIAGVVQHTQKDGWFDGHNQYNWNAQDWTGWFGLLRNNKLMYERAVELDWEFHQGVALTMKSFIFGAITDLWGDAPYSDALQGDEGSLRFEYPVFDSQETIYNGIIEDLKAAAALFANADNTGINSSNDLYYNGDIKNWERFANSLLLRYYMRISGKNPSLAQSGIEAIYQTGNYLQSADQDATLPYTGQGSDVWPTEYSGDSGSNFRRLKPCQTLIDQLTSTADPRLEVWIDPVHCQWVEDESLTDEVDPFIRKNGVIMEGIAAMEDVEYIDAIAQGDIFTRRYNPNLTAASLNDAVYVGLPAGLQQPSSYNLNPTPGQSVENQHVSQLSEMYREGGGDLLRARLISAAEVHFILAEAALNGWSVGDAAAHYQNGVKASLETWEVGDQYDDFIANVSFDGTLEQIIQQKWVASWTAATEAWFDFRRTGLPALTAGPAAAQPVLPVRFNYGTDELNNNETNALEAVSRLEITDYSGARGKDSQWSKPWLLQGTGKPW</sequence>
<evidence type="ECO:0000313" key="2">
    <source>
        <dbReference type="EMBL" id="PHN05451.1"/>
    </source>
</evidence>
<dbReference type="SUPFAM" id="SSF48452">
    <property type="entry name" value="TPR-like"/>
    <property type="match status" value="1"/>
</dbReference>
<dbReference type="PROSITE" id="PS51257">
    <property type="entry name" value="PROKAR_LIPOPROTEIN"/>
    <property type="match status" value="1"/>
</dbReference>
<dbReference type="InterPro" id="IPR011990">
    <property type="entry name" value="TPR-like_helical_dom_sf"/>
</dbReference>
<organism evidence="2 3">
    <name type="scientific">Flavilitoribacter nigricans (strain ATCC 23147 / DSM 23189 / NBRC 102662 / NCIMB 1420 / SS-2)</name>
    <name type="common">Lewinella nigricans</name>
    <dbReference type="NCBI Taxonomy" id="1122177"/>
    <lineage>
        <taxon>Bacteria</taxon>
        <taxon>Pseudomonadati</taxon>
        <taxon>Bacteroidota</taxon>
        <taxon>Saprospiria</taxon>
        <taxon>Saprospirales</taxon>
        <taxon>Lewinellaceae</taxon>
        <taxon>Flavilitoribacter</taxon>
    </lineage>
</organism>
<dbReference type="InterPro" id="IPR041662">
    <property type="entry name" value="SusD-like_2"/>
</dbReference>
<dbReference type="OrthoDB" id="973072at2"/>